<dbReference type="GO" id="GO:0005739">
    <property type="term" value="C:mitochondrion"/>
    <property type="evidence" value="ECO:0007669"/>
    <property type="project" value="TreeGrafter"/>
</dbReference>
<comment type="caution">
    <text evidence="4">The sequence shown here is derived from an EMBL/GenBank/DDBJ whole genome shotgun (WGS) entry which is preliminary data.</text>
</comment>
<dbReference type="InterPro" id="IPR012875">
    <property type="entry name" value="SDHF4"/>
</dbReference>
<name>A0AA38H8P7_9TREE</name>
<dbReference type="AlphaFoldDB" id="A0AA38H8P7"/>
<dbReference type="GeneID" id="77732265"/>
<dbReference type="PANTHER" id="PTHR28524:SF3">
    <property type="entry name" value="SUCCINATE DEHYDROGENASE ASSEMBLY FACTOR 4, MITOCHONDRIAL"/>
    <property type="match status" value="1"/>
</dbReference>
<proteinExistence type="inferred from homology"/>
<feature type="compositionally biased region" description="Basic and acidic residues" evidence="3">
    <location>
        <begin position="77"/>
        <end position="92"/>
    </location>
</feature>
<accession>A0AA38H8P7</accession>
<keyword evidence="5" id="KW-1185">Reference proteome</keyword>
<dbReference type="RefSeq" id="XP_052945795.1">
    <property type="nucleotide sequence ID" value="XM_053093060.1"/>
</dbReference>
<reference evidence="4" key="1">
    <citation type="journal article" date="2022" name="G3 (Bethesda)">
        <title>High quality genome of the basidiomycete yeast Dioszegia hungarica PDD-24b-2 isolated from cloud water.</title>
        <authorList>
            <person name="Jarrige D."/>
            <person name="Haridas S."/>
            <person name="Bleykasten-Grosshans C."/>
            <person name="Joly M."/>
            <person name="Nadalig T."/>
            <person name="Sancelme M."/>
            <person name="Vuilleumier S."/>
            <person name="Grigoriev I.V."/>
            <person name="Amato P."/>
            <person name="Bringel F."/>
        </authorList>
    </citation>
    <scope>NUCLEOTIDE SEQUENCE</scope>
    <source>
        <strain evidence="4">PDD-24b-2</strain>
    </source>
</reference>
<feature type="compositionally biased region" description="Polar residues" evidence="3">
    <location>
        <begin position="30"/>
        <end position="39"/>
    </location>
</feature>
<gene>
    <name evidence="4" type="ORF">MKK02DRAFT_44716</name>
</gene>
<protein>
    <recommendedName>
        <fullName evidence="2">Succinate dehydrogenase assembly factor 4, mitochondrial</fullName>
    </recommendedName>
</protein>
<feature type="region of interest" description="Disordered" evidence="3">
    <location>
        <begin position="28"/>
        <end position="52"/>
    </location>
</feature>
<organism evidence="4 5">
    <name type="scientific">Dioszegia hungarica</name>
    <dbReference type="NCBI Taxonomy" id="4972"/>
    <lineage>
        <taxon>Eukaryota</taxon>
        <taxon>Fungi</taxon>
        <taxon>Dikarya</taxon>
        <taxon>Basidiomycota</taxon>
        <taxon>Agaricomycotina</taxon>
        <taxon>Tremellomycetes</taxon>
        <taxon>Tremellales</taxon>
        <taxon>Bulleribasidiaceae</taxon>
        <taxon>Dioszegia</taxon>
    </lineage>
</organism>
<dbReference type="PANTHER" id="PTHR28524">
    <property type="entry name" value="SUCCINATE DEHYDROGENASE ASSEMBLY FACTOR 4, MITOCHONDRIAL"/>
    <property type="match status" value="1"/>
</dbReference>
<evidence type="ECO:0000256" key="1">
    <source>
        <dbReference type="ARBA" id="ARBA00005701"/>
    </source>
</evidence>
<dbReference type="Pfam" id="PF07896">
    <property type="entry name" value="DUF1674"/>
    <property type="match status" value="1"/>
</dbReference>
<dbReference type="EMBL" id="JAKWFO010000005">
    <property type="protein sequence ID" value="KAI9636018.1"/>
    <property type="molecule type" value="Genomic_DNA"/>
</dbReference>
<feature type="region of interest" description="Disordered" evidence="3">
    <location>
        <begin position="64"/>
        <end position="117"/>
    </location>
</feature>
<evidence type="ECO:0000313" key="4">
    <source>
        <dbReference type="EMBL" id="KAI9636018.1"/>
    </source>
</evidence>
<sequence>MSALLRSVTIPARSIAGPSRLPLLRPLSSTATHLRNPQNYARPGPPSLPPKEQAEFDALVKANETHGATPAITKPASEIEHRDIRRGPRAEFDGDINPKTGEQGGPKVDPFKAGDGDWQYAGRVTDF</sequence>
<dbReference type="Proteomes" id="UP001164286">
    <property type="component" value="Unassembled WGS sequence"/>
</dbReference>
<evidence type="ECO:0000256" key="3">
    <source>
        <dbReference type="SAM" id="MobiDB-lite"/>
    </source>
</evidence>
<evidence type="ECO:0000256" key="2">
    <source>
        <dbReference type="ARBA" id="ARBA00022170"/>
    </source>
</evidence>
<dbReference type="GO" id="GO:0034553">
    <property type="term" value="P:mitochondrial respiratory chain complex II assembly"/>
    <property type="evidence" value="ECO:0007669"/>
    <property type="project" value="TreeGrafter"/>
</dbReference>
<evidence type="ECO:0000313" key="5">
    <source>
        <dbReference type="Proteomes" id="UP001164286"/>
    </source>
</evidence>
<comment type="similarity">
    <text evidence="1">Belongs to the SDHAF4 family.</text>
</comment>